<evidence type="ECO:0000313" key="2">
    <source>
        <dbReference type="Proteomes" id="UP000828390"/>
    </source>
</evidence>
<evidence type="ECO:0000313" key="1">
    <source>
        <dbReference type="EMBL" id="KAH3727834.1"/>
    </source>
</evidence>
<comment type="caution">
    <text evidence="1">The sequence shown here is derived from an EMBL/GenBank/DDBJ whole genome shotgun (WGS) entry which is preliminary data.</text>
</comment>
<dbReference type="AlphaFoldDB" id="A0A9D4CM05"/>
<organism evidence="1 2">
    <name type="scientific">Dreissena polymorpha</name>
    <name type="common">Zebra mussel</name>
    <name type="synonym">Mytilus polymorpha</name>
    <dbReference type="NCBI Taxonomy" id="45954"/>
    <lineage>
        <taxon>Eukaryota</taxon>
        <taxon>Metazoa</taxon>
        <taxon>Spiralia</taxon>
        <taxon>Lophotrochozoa</taxon>
        <taxon>Mollusca</taxon>
        <taxon>Bivalvia</taxon>
        <taxon>Autobranchia</taxon>
        <taxon>Heteroconchia</taxon>
        <taxon>Euheterodonta</taxon>
        <taxon>Imparidentia</taxon>
        <taxon>Neoheterodontei</taxon>
        <taxon>Myida</taxon>
        <taxon>Dreissenoidea</taxon>
        <taxon>Dreissenidae</taxon>
        <taxon>Dreissena</taxon>
    </lineage>
</organism>
<name>A0A9D4CM05_DREPO</name>
<keyword evidence="2" id="KW-1185">Reference proteome</keyword>
<reference evidence="1" key="1">
    <citation type="journal article" date="2019" name="bioRxiv">
        <title>The Genome of the Zebra Mussel, Dreissena polymorpha: A Resource for Invasive Species Research.</title>
        <authorList>
            <person name="McCartney M.A."/>
            <person name="Auch B."/>
            <person name="Kono T."/>
            <person name="Mallez S."/>
            <person name="Zhang Y."/>
            <person name="Obille A."/>
            <person name="Becker A."/>
            <person name="Abrahante J.E."/>
            <person name="Garbe J."/>
            <person name="Badalamenti J.P."/>
            <person name="Herman A."/>
            <person name="Mangelson H."/>
            <person name="Liachko I."/>
            <person name="Sullivan S."/>
            <person name="Sone E.D."/>
            <person name="Koren S."/>
            <person name="Silverstein K.A.T."/>
            <person name="Beckman K.B."/>
            <person name="Gohl D.M."/>
        </authorList>
    </citation>
    <scope>NUCLEOTIDE SEQUENCE</scope>
    <source>
        <strain evidence="1">Duluth1</strain>
        <tissue evidence="1">Whole animal</tissue>
    </source>
</reference>
<protein>
    <submittedName>
        <fullName evidence="1">Uncharacterized protein</fullName>
    </submittedName>
</protein>
<sequence length="72" mass="8080">MALHQGALAIFENNVGVRDAILLDPVTEDAFIDNIQERFKHDQMYLSTLVSSFSTISRMVPGRFELGTFTGF</sequence>
<proteinExistence type="predicted"/>
<gene>
    <name evidence="1" type="ORF">DPMN_053779</name>
</gene>
<reference evidence="1" key="2">
    <citation type="submission" date="2020-11" db="EMBL/GenBank/DDBJ databases">
        <authorList>
            <person name="McCartney M.A."/>
            <person name="Auch B."/>
            <person name="Kono T."/>
            <person name="Mallez S."/>
            <person name="Becker A."/>
            <person name="Gohl D.M."/>
            <person name="Silverstein K.A.T."/>
            <person name="Koren S."/>
            <person name="Bechman K.B."/>
            <person name="Herman A."/>
            <person name="Abrahante J.E."/>
            <person name="Garbe J."/>
        </authorList>
    </citation>
    <scope>NUCLEOTIDE SEQUENCE</scope>
    <source>
        <strain evidence="1">Duluth1</strain>
        <tissue evidence="1">Whole animal</tissue>
    </source>
</reference>
<dbReference type="Proteomes" id="UP000828390">
    <property type="component" value="Unassembled WGS sequence"/>
</dbReference>
<accession>A0A9D4CM05</accession>
<dbReference type="EMBL" id="JAIWYP010000012">
    <property type="protein sequence ID" value="KAH3727834.1"/>
    <property type="molecule type" value="Genomic_DNA"/>
</dbReference>